<dbReference type="GO" id="GO:0005737">
    <property type="term" value="C:cytoplasm"/>
    <property type="evidence" value="ECO:0007669"/>
    <property type="project" value="TreeGrafter"/>
</dbReference>
<feature type="region of interest" description="Disordered" evidence="8">
    <location>
        <begin position="329"/>
        <end position="379"/>
    </location>
</feature>
<evidence type="ECO:0000256" key="4">
    <source>
        <dbReference type="ARBA" id="ARBA00023242"/>
    </source>
</evidence>
<feature type="repeat" description="TPR" evidence="7">
    <location>
        <begin position="608"/>
        <end position="641"/>
    </location>
</feature>
<dbReference type="Pfam" id="PF12895">
    <property type="entry name" value="ANAPC3"/>
    <property type="match status" value="1"/>
</dbReference>
<keyword evidence="4" id="KW-0539">Nucleus</keyword>
<dbReference type="GO" id="GO:0051301">
    <property type="term" value="P:cell division"/>
    <property type="evidence" value="ECO:0007669"/>
    <property type="project" value="TreeGrafter"/>
</dbReference>
<name>A0A1B6EIM3_9HEMI</name>
<gene>
    <name evidence="9" type="ORF">g.19162</name>
</gene>
<dbReference type="FunFam" id="1.25.40.10:FF:000018">
    <property type="entry name" value="Cell division cycle protein 27 homolog B"/>
    <property type="match status" value="1"/>
</dbReference>
<accession>A0A1B6EIM3</accession>
<reference evidence="9" key="1">
    <citation type="submission" date="2015-11" db="EMBL/GenBank/DDBJ databases">
        <title>De novo transcriptome assembly of four potential Pierce s Disease insect vectors from Arizona vineyards.</title>
        <authorList>
            <person name="Tassone E.E."/>
        </authorList>
    </citation>
    <scope>NUCLEOTIDE SEQUENCE</scope>
</reference>
<evidence type="ECO:0000256" key="5">
    <source>
        <dbReference type="ARBA" id="ARBA00038210"/>
    </source>
</evidence>
<dbReference type="AlphaFoldDB" id="A0A1B6EIM3"/>
<dbReference type="Pfam" id="PF14559">
    <property type="entry name" value="TPR_19"/>
    <property type="match status" value="1"/>
</dbReference>
<dbReference type="Gene3D" id="1.25.40.10">
    <property type="entry name" value="Tetratricopeptide repeat domain"/>
    <property type="match status" value="4"/>
</dbReference>
<comment type="similarity">
    <text evidence="5">Belongs to the APC3/CDC27 family.</text>
</comment>
<dbReference type="Pfam" id="PF13181">
    <property type="entry name" value="TPR_8"/>
    <property type="match status" value="1"/>
</dbReference>
<evidence type="ECO:0000256" key="7">
    <source>
        <dbReference type="PROSITE-ProRule" id="PRU00339"/>
    </source>
</evidence>
<feature type="repeat" description="TPR" evidence="7">
    <location>
        <begin position="540"/>
        <end position="573"/>
    </location>
</feature>
<feature type="repeat" description="TPR" evidence="7">
    <location>
        <begin position="710"/>
        <end position="743"/>
    </location>
</feature>
<evidence type="ECO:0000256" key="3">
    <source>
        <dbReference type="ARBA" id="ARBA00022803"/>
    </source>
</evidence>
<protein>
    <recommendedName>
        <fullName evidence="6">Cell division cycle protein 27 homolog</fullName>
    </recommendedName>
</protein>
<comment type="subcellular location">
    <subcellularLocation>
        <location evidence="1">Nucleus</location>
    </subcellularLocation>
</comment>
<dbReference type="GO" id="GO:0005680">
    <property type="term" value="C:anaphase-promoting complex"/>
    <property type="evidence" value="ECO:0007669"/>
    <property type="project" value="TreeGrafter"/>
</dbReference>
<keyword evidence="2" id="KW-0677">Repeat</keyword>
<proteinExistence type="inferred from homology"/>
<dbReference type="GO" id="GO:0007091">
    <property type="term" value="P:metaphase/anaphase transition of mitotic cell cycle"/>
    <property type="evidence" value="ECO:0007669"/>
    <property type="project" value="TreeGrafter"/>
</dbReference>
<dbReference type="GO" id="GO:0031145">
    <property type="term" value="P:anaphase-promoting complex-dependent catabolic process"/>
    <property type="evidence" value="ECO:0007669"/>
    <property type="project" value="TreeGrafter"/>
</dbReference>
<keyword evidence="3 7" id="KW-0802">TPR repeat</keyword>
<dbReference type="Pfam" id="PF00515">
    <property type="entry name" value="TPR_1"/>
    <property type="match status" value="1"/>
</dbReference>
<dbReference type="GO" id="GO:0016567">
    <property type="term" value="P:protein ubiquitination"/>
    <property type="evidence" value="ECO:0007669"/>
    <property type="project" value="TreeGrafter"/>
</dbReference>
<feature type="repeat" description="TPR" evidence="7">
    <location>
        <begin position="574"/>
        <end position="607"/>
    </location>
</feature>
<evidence type="ECO:0000256" key="8">
    <source>
        <dbReference type="SAM" id="MobiDB-lite"/>
    </source>
</evidence>
<sequence length="793" mass="88340">MIVEPVQAAIWHCLNNYAYPDATFLAERLRAEVDTDETLFLLATCYYRSGKPAQAYNVLRDKGPTSAQCKYLMARCCLDLQKNAEAEAVLTGGDPTRSRSLDDIITEFGSLSCFALSVVGRVCCASERVPRGVEAYKRALRLNPLLWHSYQELCRRGERPDPSKVFCTTQLDGLGHITGTVSPTQHETAVPAGLENNLSIQTPVGLQLGNILTANSLHCSGVRAFSPDDSPMMPLRSAKTSGFRKIFSCSATPLTPSFGVMPLVDWSPQDLYPSPLPQFHSSNTTLTEANDQKSLTKRQLISAKETPLQQSKTTVFSQSCNTAHCLPSSGTTPAVHTAQSVRRSSRLFTSSYSVKENNKSPNRNKFATPKSPSRKTKSRLAKANLNKNFELNERNRLGVVGERPESIVGGDNVQLTSQAMNQQYVGMQKQSIEGLLSLLKQLGTGYLHLCQSQCRKAIECFTSLPPQQYNTGWVLSQLGKACLELTNYQQACHYFAQVREREPYRTQGMEFYSTALWQLQRESELSSLAQDMIALDPDCPETWCVAGNCFSLHKEHDTAIKFLHRAVQVDPNCAYVYTLLGHEYLVTEELEKAMSCYRNAVRIDSRHYIAWFGIGTIYSKQERFQLAEVHFKRALAINPSSSVVMCHIGVVQNCQQKTDQALQTLDTAIAADPVNPLCKFHRASIYFAVGRLQDALQELEQLKEIVPKESLVYYLTGKVHKKLGNTHLALMHFSWATDLDPKGANNQIKDAIDPSVSRSHTEDSDFVQVFPPAAESSQEVNSMQLQDSDDSIL</sequence>
<dbReference type="EMBL" id="GECZ01031992">
    <property type="protein sequence ID" value="JAS37777.1"/>
    <property type="molecule type" value="Transcribed_RNA"/>
</dbReference>
<evidence type="ECO:0000313" key="9">
    <source>
        <dbReference type="EMBL" id="JAS37777.1"/>
    </source>
</evidence>
<dbReference type="InterPro" id="IPR019734">
    <property type="entry name" value="TPR_rpt"/>
</dbReference>
<feature type="compositionally biased region" description="Polar residues" evidence="8">
    <location>
        <begin position="775"/>
        <end position="786"/>
    </location>
</feature>
<dbReference type="InterPro" id="IPR011990">
    <property type="entry name" value="TPR-like_helical_dom_sf"/>
</dbReference>
<dbReference type="PANTHER" id="PTHR12558:SF13">
    <property type="entry name" value="CELL DIVISION CYCLE PROTEIN 27 HOMOLOG"/>
    <property type="match status" value="1"/>
</dbReference>
<feature type="region of interest" description="Disordered" evidence="8">
    <location>
        <begin position="774"/>
        <end position="793"/>
    </location>
</feature>
<evidence type="ECO:0000256" key="6">
    <source>
        <dbReference type="ARBA" id="ARBA00039307"/>
    </source>
</evidence>
<organism evidence="9">
    <name type="scientific">Cuerna arida</name>
    <dbReference type="NCBI Taxonomy" id="1464854"/>
    <lineage>
        <taxon>Eukaryota</taxon>
        <taxon>Metazoa</taxon>
        <taxon>Ecdysozoa</taxon>
        <taxon>Arthropoda</taxon>
        <taxon>Hexapoda</taxon>
        <taxon>Insecta</taxon>
        <taxon>Pterygota</taxon>
        <taxon>Neoptera</taxon>
        <taxon>Paraneoptera</taxon>
        <taxon>Hemiptera</taxon>
        <taxon>Auchenorrhyncha</taxon>
        <taxon>Membracoidea</taxon>
        <taxon>Cicadellidae</taxon>
        <taxon>Cicadellinae</taxon>
        <taxon>Proconiini</taxon>
        <taxon>Cuerna</taxon>
    </lineage>
</organism>
<dbReference type="SMART" id="SM00028">
    <property type="entry name" value="TPR"/>
    <property type="match status" value="8"/>
</dbReference>
<evidence type="ECO:0000256" key="1">
    <source>
        <dbReference type="ARBA" id="ARBA00004123"/>
    </source>
</evidence>
<dbReference type="PANTHER" id="PTHR12558">
    <property type="entry name" value="CELL DIVISION CYCLE 16,23,27"/>
    <property type="match status" value="1"/>
</dbReference>
<dbReference type="PROSITE" id="PS50005">
    <property type="entry name" value="TPR"/>
    <property type="match status" value="4"/>
</dbReference>
<evidence type="ECO:0000256" key="2">
    <source>
        <dbReference type="ARBA" id="ARBA00022737"/>
    </source>
</evidence>
<feature type="compositionally biased region" description="Polar residues" evidence="8">
    <location>
        <begin position="329"/>
        <end position="365"/>
    </location>
</feature>
<dbReference type="SUPFAM" id="SSF48452">
    <property type="entry name" value="TPR-like"/>
    <property type="match status" value="2"/>
</dbReference>